<reference evidence="3" key="1">
    <citation type="submission" date="2020-04" db="EMBL/GenBank/DDBJ databases">
        <authorList>
            <person name="Chiriac C."/>
            <person name="Salcher M."/>
            <person name="Ghai R."/>
            <person name="Kavagutti S V."/>
        </authorList>
    </citation>
    <scope>NUCLEOTIDE SEQUENCE</scope>
</reference>
<evidence type="ECO:0000313" key="3">
    <source>
        <dbReference type="EMBL" id="CAB4130983.1"/>
    </source>
</evidence>
<comment type="function">
    <text evidence="1">Sliding clamp that encircles the genomic DNA and links the DNA polymerase to the template to control the processivity of DNA synthesis. Responsible for tethering the catalytic subunit of DNA polymerase to DNA during high-speed replication. Interaction with the sliding-clamp-loader opens the sliding clamp so that it can be loaded around the DNA template. During transcription, encircles the DNA and tethers host RNA polymerase (RNAP) to it.</text>
</comment>
<dbReference type="Pfam" id="PF09116">
    <property type="entry name" value="gp45-slide_C"/>
    <property type="match status" value="1"/>
</dbReference>
<dbReference type="SUPFAM" id="SSF55979">
    <property type="entry name" value="DNA clamp"/>
    <property type="match status" value="2"/>
</dbReference>
<comment type="similarity">
    <text evidence="1">Belongs to the Tevenvirinae sliding clamp family.</text>
</comment>
<keyword evidence="1" id="KW-1195">Viral transcription</keyword>
<dbReference type="GO" id="GO:0019083">
    <property type="term" value="P:viral transcription"/>
    <property type="evidence" value="ECO:0007669"/>
    <property type="project" value="UniProtKB-UniRule"/>
</dbReference>
<dbReference type="Gene3D" id="3.70.10.10">
    <property type="match status" value="1"/>
</dbReference>
<dbReference type="HAMAP" id="MF_04161">
    <property type="entry name" value="Sliding_clamp_T4"/>
    <property type="match status" value="1"/>
</dbReference>
<evidence type="ECO:0000256" key="1">
    <source>
        <dbReference type="HAMAP-Rule" id="MF_04161"/>
    </source>
</evidence>
<feature type="domain" description="Sliding clamp C-terminal" evidence="2">
    <location>
        <begin position="123"/>
        <end position="217"/>
    </location>
</feature>
<organism evidence="3">
    <name type="scientific">uncultured Caudovirales phage</name>
    <dbReference type="NCBI Taxonomy" id="2100421"/>
    <lineage>
        <taxon>Viruses</taxon>
        <taxon>Duplodnaviria</taxon>
        <taxon>Heunggongvirae</taxon>
        <taxon>Uroviricota</taxon>
        <taxon>Caudoviricetes</taxon>
        <taxon>Peduoviridae</taxon>
        <taxon>Maltschvirus</taxon>
        <taxon>Maltschvirus maltsch</taxon>
    </lineage>
</organism>
<comment type="subunit">
    <text evidence="1">Homotrimer. Interacts with the viral DNA polymerase; this interaction constitutes the polymerase holoenzyme. Interacts with the sliding-clamp-loader; this interaction allows the sliding-clamp-loader to open the sliding clamp. Interacts with the viral DNA ligase. Part of the replicase complex that includes the DNA polymerase, the polymerase clamp, the clamp loader complex, the single-stranded DNA binding protein, the primase, the helicase and the helicase assembly factor. Interacts with the viral RNA polymerase (RNAP). Part of the transcription activation complex containing host RNAP, the viral RNA polymerase sigma-like factor, the late transcription coactivator, and the sliding clamp.</text>
</comment>
<dbReference type="GO" id="GO:0039693">
    <property type="term" value="P:viral DNA genome replication"/>
    <property type="evidence" value="ECO:0007669"/>
    <property type="project" value="UniProtKB-UniRule"/>
</dbReference>
<dbReference type="InterPro" id="IPR015200">
    <property type="entry name" value="Sliding_clamp_C"/>
</dbReference>
<keyword evidence="1" id="KW-0235">DNA replication</keyword>
<protein>
    <recommendedName>
        <fullName evidence="1">Sliding clamp</fullName>
    </recommendedName>
    <alternativeName>
        <fullName evidence="1">DNA polymerase accessory protein Gp45</fullName>
    </alternativeName>
    <alternativeName>
        <fullName evidence="1">DNA polymerase clamp</fullName>
    </alternativeName>
</protein>
<dbReference type="GO" id="GO:0030337">
    <property type="term" value="F:DNA polymerase processivity factor activity"/>
    <property type="evidence" value="ECO:0007669"/>
    <property type="project" value="UniProtKB-UniRule"/>
</dbReference>
<gene>
    <name evidence="3" type="ORF">UFOVP132_31</name>
</gene>
<dbReference type="InterPro" id="IPR046389">
    <property type="entry name" value="Sliding_clamp_T4"/>
</dbReference>
<evidence type="ECO:0000259" key="2">
    <source>
        <dbReference type="Pfam" id="PF09116"/>
    </source>
</evidence>
<keyword evidence="1" id="KW-1194">Viral DNA replication</keyword>
<dbReference type="GO" id="GO:0006260">
    <property type="term" value="P:DNA replication"/>
    <property type="evidence" value="ECO:0007669"/>
    <property type="project" value="UniProtKB-KW"/>
</dbReference>
<accession>A0A6J5LCA2</accession>
<name>A0A6J5LCA2_9CAUD</name>
<dbReference type="InterPro" id="IPR046938">
    <property type="entry name" value="DNA_clamp_sf"/>
</dbReference>
<sequence length="222" mass="24604">MQNMKLDTRTTNILKNFSSINPSLLFTPGSTLKTQSPTSSILATATITQSFDSQFAIYELSRLLGVMSLFKEPELQIDEKFLVIKDSNGQKRVKYTFTDPSNIIAPKADVKVRMPETLAEVKVTSDVLNDVLRAAALLKHPDVAFIGQDGQLTLSTIDSSKKSKDTYDITIGTTEHTFQVIFKLETLKLLPGDYDVTVAKGLAFWKGEDVEYYTGAESNSSF</sequence>
<proteinExistence type="inferred from homology"/>
<dbReference type="EMBL" id="LR796247">
    <property type="protein sequence ID" value="CAB4130983.1"/>
    <property type="molecule type" value="Genomic_DNA"/>
</dbReference>